<evidence type="ECO:0000256" key="2">
    <source>
        <dbReference type="ARBA" id="ARBA00009773"/>
    </source>
</evidence>
<organism evidence="7 8">
    <name type="scientific">Chitinophaga parva</name>
    <dbReference type="NCBI Taxonomy" id="2169414"/>
    <lineage>
        <taxon>Bacteria</taxon>
        <taxon>Pseudomonadati</taxon>
        <taxon>Bacteroidota</taxon>
        <taxon>Chitinophagia</taxon>
        <taxon>Chitinophagales</taxon>
        <taxon>Chitinophagaceae</taxon>
        <taxon>Chitinophaga</taxon>
    </lineage>
</organism>
<keyword evidence="3 6" id="KW-0812">Transmembrane</keyword>
<evidence type="ECO:0000313" key="7">
    <source>
        <dbReference type="EMBL" id="PUZ28374.1"/>
    </source>
</evidence>
<evidence type="ECO:0000256" key="5">
    <source>
        <dbReference type="ARBA" id="ARBA00023136"/>
    </source>
</evidence>
<keyword evidence="8" id="KW-1185">Reference proteome</keyword>
<reference evidence="7 8" key="1">
    <citation type="submission" date="2018-04" db="EMBL/GenBank/DDBJ databases">
        <title>Chitinophaga fuyangensis sp. nov., isolated from soil in a chemical factory.</title>
        <authorList>
            <person name="Chen K."/>
        </authorList>
    </citation>
    <scope>NUCLEOTIDE SEQUENCE [LARGE SCALE GENOMIC DNA]</scope>
    <source>
        <strain evidence="7 8">LY-1</strain>
    </source>
</reference>
<feature type="transmembrane region" description="Helical" evidence="6">
    <location>
        <begin position="225"/>
        <end position="253"/>
    </location>
</feature>
<dbReference type="OrthoDB" id="9773730at2"/>
<feature type="transmembrane region" description="Helical" evidence="6">
    <location>
        <begin position="12"/>
        <end position="27"/>
    </location>
</feature>
<dbReference type="Pfam" id="PF01594">
    <property type="entry name" value="AI-2E_transport"/>
    <property type="match status" value="1"/>
</dbReference>
<dbReference type="RefSeq" id="WP_108685013.1">
    <property type="nucleotide sequence ID" value="NZ_QCYK01000001.1"/>
</dbReference>
<evidence type="ECO:0000256" key="4">
    <source>
        <dbReference type="ARBA" id="ARBA00022989"/>
    </source>
</evidence>
<dbReference type="AlphaFoldDB" id="A0A2T7BL18"/>
<name>A0A2T7BL18_9BACT</name>
<evidence type="ECO:0000313" key="8">
    <source>
        <dbReference type="Proteomes" id="UP000244450"/>
    </source>
</evidence>
<feature type="transmembrane region" description="Helical" evidence="6">
    <location>
        <begin position="63"/>
        <end position="84"/>
    </location>
</feature>
<keyword evidence="5 6" id="KW-0472">Membrane</keyword>
<feature type="transmembrane region" description="Helical" evidence="6">
    <location>
        <begin position="140"/>
        <end position="162"/>
    </location>
</feature>
<evidence type="ECO:0000256" key="3">
    <source>
        <dbReference type="ARBA" id="ARBA00022692"/>
    </source>
</evidence>
<proteinExistence type="inferred from homology"/>
<dbReference type="InterPro" id="IPR002549">
    <property type="entry name" value="AI-2E-like"/>
</dbReference>
<dbReference type="EMBL" id="QCYK01000001">
    <property type="protein sequence ID" value="PUZ28374.1"/>
    <property type="molecule type" value="Genomic_DNA"/>
</dbReference>
<dbReference type="Proteomes" id="UP000244450">
    <property type="component" value="Unassembled WGS sequence"/>
</dbReference>
<dbReference type="PANTHER" id="PTHR21716">
    <property type="entry name" value="TRANSMEMBRANE PROTEIN"/>
    <property type="match status" value="1"/>
</dbReference>
<evidence type="ECO:0000256" key="6">
    <source>
        <dbReference type="SAM" id="Phobius"/>
    </source>
</evidence>
<evidence type="ECO:0000256" key="1">
    <source>
        <dbReference type="ARBA" id="ARBA00004141"/>
    </source>
</evidence>
<keyword evidence="4 6" id="KW-1133">Transmembrane helix</keyword>
<accession>A0A2T7BL18</accession>
<sequence length="348" mass="38408">MGLIQNEHLKQVGFIILILLLGILLFTELSPFIPALLGAVTFYVLCRNVMFRLVEKWRWPGPLAATLIMLLSFLIILLPFGLLINMLASKAAYAINHYTDLADGVKQLNGRLQQSSGLNLLSPERLQQLQSKLTVMLPNLLGATLSSLTSIVIMYFILYFMLTCGRAMEAALYEYIPLREENVVRMGKEVHTMVIANAVVIPLIAILQGAVAGLGYWLLGVPQPVFWAVVTAFASLLPVIGAAAVYVPIGIWVVASGQTWHGMGLLLYGFLVVGTVDNIFRFVLAKRIGDVHPLITIFGVIIGLNLFGFIGIVFGPLLISMFILLLKIYGNEYAVKRRGRPEEQVVKQ</sequence>
<gene>
    <name evidence="7" type="ORF">DCC81_02500</name>
</gene>
<comment type="subcellular location">
    <subcellularLocation>
        <location evidence="1">Membrane</location>
        <topology evidence="1">Multi-pass membrane protein</topology>
    </subcellularLocation>
</comment>
<protein>
    <submittedName>
        <fullName evidence="7">AI-2E family transporter</fullName>
    </submittedName>
</protein>
<feature type="transmembrane region" description="Helical" evidence="6">
    <location>
        <begin position="296"/>
        <end position="329"/>
    </location>
</feature>
<comment type="caution">
    <text evidence="7">The sequence shown here is derived from an EMBL/GenBank/DDBJ whole genome shotgun (WGS) entry which is preliminary data.</text>
</comment>
<feature type="transmembrane region" description="Helical" evidence="6">
    <location>
        <begin position="194"/>
        <end position="219"/>
    </location>
</feature>
<comment type="similarity">
    <text evidence="2">Belongs to the autoinducer-2 exporter (AI-2E) (TC 2.A.86) family.</text>
</comment>
<feature type="transmembrane region" description="Helical" evidence="6">
    <location>
        <begin position="265"/>
        <end position="284"/>
    </location>
</feature>
<dbReference type="PANTHER" id="PTHR21716:SF4">
    <property type="entry name" value="TRANSMEMBRANE PROTEIN 245"/>
    <property type="match status" value="1"/>
</dbReference>
<dbReference type="GO" id="GO:0016020">
    <property type="term" value="C:membrane"/>
    <property type="evidence" value="ECO:0007669"/>
    <property type="project" value="UniProtKB-SubCell"/>
</dbReference>